<accession>A0ABR2Q6Q4</accession>
<protein>
    <submittedName>
        <fullName evidence="1">Uncharacterized protein</fullName>
    </submittedName>
</protein>
<name>A0ABR2Q6Q4_9ROSI</name>
<dbReference type="Proteomes" id="UP001396334">
    <property type="component" value="Unassembled WGS sequence"/>
</dbReference>
<reference evidence="1 2" key="1">
    <citation type="journal article" date="2024" name="G3 (Bethesda)">
        <title>Genome assembly of Hibiscus sabdariffa L. provides insights into metabolisms of medicinal natural products.</title>
        <authorList>
            <person name="Kim T."/>
        </authorList>
    </citation>
    <scope>NUCLEOTIDE SEQUENCE [LARGE SCALE GENOMIC DNA]</scope>
    <source>
        <strain evidence="1">TK-2024</strain>
        <tissue evidence="1">Old leaves</tissue>
    </source>
</reference>
<gene>
    <name evidence="1" type="ORF">V6N11_076591</name>
</gene>
<sequence>MSQQQVTPIKTKGKHSHASLILALFNIDAIAIHITNKKNSLLISKEENEVVPQQITEGRRRLRRPQRAKQAEVVKPLYPPPMTKASQYLLFQHLGRGRRPAAKASSRHFPNSHSLNFFSGDW</sequence>
<proteinExistence type="predicted"/>
<comment type="caution">
    <text evidence="1">The sequence shown here is derived from an EMBL/GenBank/DDBJ whole genome shotgun (WGS) entry which is preliminary data.</text>
</comment>
<keyword evidence="2" id="KW-1185">Reference proteome</keyword>
<evidence type="ECO:0000313" key="1">
    <source>
        <dbReference type="EMBL" id="KAK8996354.1"/>
    </source>
</evidence>
<organism evidence="1 2">
    <name type="scientific">Hibiscus sabdariffa</name>
    <name type="common">roselle</name>
    <dbReference type="NCBI Taxonomy" id="183260"/>
    <lineage>
        <taxon>Eukaryota</taxon>
        <taxon>Viridiplantae</taxon>
        <taxon>Streptophyta</taxon>
        <taxon>Embryophyta</taxon>
        <taxon>Tracheophyta</taxon>
        <taxon>Spermatophyta</taxon>
        <taxon>Magnoliopsida</taxon>
        <taxon>eudicotyledons</taxon>
        <taxon>Gunneridae</taxon>
        <taxon>Pentapetalae</taxon>
        <taxon>rosids</taxon>
        <taxon>malvids</taxon>
        <taxon>Malvales</taxon>
        <taxon>Malvaceae</taxon>
        <taxon>Malvoideae</taxon>
        <taxon>Hibiscus</taxon>
    </lineage>
</organism>
<evidence type="ECO:0000313" key="2">
    <source>
        <dbReference type="Proteomes" id="UP001396334"/>
    </source>
</evidence>
<dbReference type="EMBL" id="JBBPBN010000045">
    <property type="protein sequence ID" value="KAK8996354.1"/>
    <property type="molecule type" value="Genomic_DNA"/>
</dbReference>